<dbReference type="SMART" id="SM01191">
    <property type="entry name" value="ENT"/>
    <property type="match status" value="1"/>
</dbReference>
<sequence length="435" mass="45573">RSATQPSSGKGHCGSSGANVGASEPAGSSGVAANSRVELDASSPSVRLSHRQSRLYADAVSVFRAQGPLTDTKRDLLRRLRSLLGVSDVRHQVECRRAVADPELATIAARTAVASTNRSLPVPNEADWDEEASRAAPLVHVAATVASAKQQKKPELTADSPSDSAGADAAAGPAAEPPTTTQQEVHQLPTSSATPSSAPASPPVNDLISIPDPLPAMSSTASVLPSAVASLNPSAYASTFTWASTSVDSFGLQKLDHNNSTSSSSSHNRVAAAKLLKTSTTVTAVAKSTTVPATAMAVTSNGTNSKPNTDQRRKQQFRRVALLVANDNSSRGGLGFASIQQEADSTATIAGTKRPYSRIKSSMEMLLESDSDEEFTADIDKDQREDIDQRHSLVNEQQQQQQQQTVVVDPAVILTSAAVRQSLTRPVPSGGKVRR</sequence>
<dbReference type="SUPFAM" id="SSF158639">
    <property type="entry name" value="ENT-like"/>
    <property type="match status" value="1"/>
</dbReference>
<proteinExistence type="predicted"/>
<dbReference type="EMBL" id="NIVC01003749">
    <property type="protein sequence ID" value="PAA49969.1"/>
    <property type="molecule type" value="Genomic_DNA"/>
</dbReference>
<feature type="region of interest" description="Disordered" evidence="3">
    <location>
        <begin position="146"/>
        <end position="211"/>
    </location>
</feature>
<dbReference type="OrthoDB" id="10035579at2759"/>
<dbReference type="GO" id="GO:0005634">
    <property type="term" value="C:nucleus"/>
    <property type="evidence" value="ECO:0007669"/>
    <property type="project" value="UniProtKB-SubCell"/>
</dbReference>
<evidence type="ECO:0000313" key="7">
    <source>
        <dbReference type="Proteomes" id="UP000215902"/>
    </source>
</evidence>
<feature type="compositionally biased region" description="Low complexity" evidence="3">
    <location>
        <begin position="189"/>
        <end position="199"/>
    </location>
</feature>
<gene>
    <name evidence="6" type="ORF">BOX15_Mlig003368g2</name>
    <name evidence="5" type="ORF">BOX15_Mlig011311g2</name>
</gene>
<comment type="subcellular location">
    <subcellularLocation>
        <location evidence="1">Nucleus</location>
    </subcellularLocation>
</comment>
<dbReference type="Proteomes" id="UP000215902">
    <property type="component" value="Unassembled WGS sequence"/>
</dbReference>
<dbReference type="AlphaFoldDB" id="A0A267DW65"/>
<feature type="region of interest" description="Disordered" evidence="3">
    <location>
        <begin position="1"/>
        <end position="45"/>
    </location>
</feature>
<organism evidence="6 7">
    <name type="scientific">Macrostomum lignano</name>
    <dbReference type="NCBI Taxonomy" id="282301"/>
    <lineage>
        <taxon>Eukaryota</taxon>
        <taxon>Metazoa</taxon>
        <taxon>Spiralia</taxon>
        <taxon>Lophotrochozoa</taxon>
        <taxon>Platyhelminthes</taxon>
        <taxon>Rhabditophora</taxon>
        <taxon>Macrostomorpha</taxon>
        <taxon>Macrostomida</taxon>
        <taxon>Macrostomidae</taxon>
        <taxon>Macrostomum</taxon>
    </lineage>
</organism>
<dbReference type="STRING" id="282301.A0A267DW65"/>
<evidence type="ECO:0000313" key="6">
    <source>
        <dbReference type="EMBL" id="PAA53563.1"/>
    </source>
</evidence>
<feature type="compositionally biased region" description="Low complexity" evidence="3">
    <location>
        <begin position="158"/>
        <end position="174"/>
    </location>
</feature>
<reference evidence="6 7" key="1">
    <citation type="submission" date="2017-06" db="EMBL/GenBank/DDBJ databases">
        <title>A platform for efficient transgenesis in Macrostomum lignano, a flatworm model organism for stem cell research.</title>
        <authorList>
            <person name="Berezikov E."/>
        </authorList>
    </citation>
    <scope>NUCLEOTIDE SEQUENCE [LARGE SCALE GENOMIC DNA]</scope>
    <source>
        <strain evidence="6">DV1</strain>
        <tissue evidence="6">Whole organism</tissue>
    </source>
</reference>
<dbReference type="Gene3D" id="1.10.1240.40">
    <property type="entry name" value="ENT domain"/>
    <property type="match status" value="1"/>
</dbReference>
<evidence type="ECO:0000259" key="4">
    <source>
        <dbReference type="PROSITE" id="PS51138"/>
    </source>
</evidence>
<evidence type="ECO:0000313" key="5">
    <source>
        <dbReference type="EMBL" id="PAA49969.1"/>
    </source>
</evidence>
<dbReference type="InterPro" id="IPR005491">
    <property type="entry name" value="ENT_dom"/>
</dbReference>
<protein>
    <recommendedName>
        <fullName evidence="4">ENT domain-containing protein</fullName>
    </recommendedName>
</protein>
<evidence type="ECO:0000256" key="1">
    <source>
        <dbReference type="ARBA" id="ARBA00004123"/>
    </source>
</evidence>
<keyword evidence="7" id="KW-1185">Reference proteome</keyword>
<dbReference type="PROSITE" id="PS51138">
    <property type="entry name" value="ENT"/>
    <property type="match status" value="1"/>
</dbReference>
<dbReference type="EMBL" id="NIVC01003065">
    <property type="protein sequence ID" value="PAA53563.1"/>
    <property type="molecule type" value="Genomic_DNA"/>
</dbReference>
<feature type="non-terminal residue" evidence="6">
    <location>
        <position position="1"/>
    </location>
</feature>
<keyword evidence="2" id="KW-0539">Nucleus</keyword>
<dbReference type="InterPro" id="IPR036142">
    <property type="entry name" value="ENT_dom-like_sf"/>
</dbReference>
<accession>A0A267DW65</accession>
<evidence type="ECO:0000256" key="2">
    <source>
        <dbReference type="ARBA" id="ARBA00023242"/>
    </source>
</evidence>
<name>A0A267DW65_9PLAT</name>
<dbReference type="Pfam" id="PF03735">
    <property type="entry name" value="ENT"/>
    <property type="match status" value="1"/>
</dbReference>
<feature type="domain" description="ENT" evidence="4">
    <location>
        <begin position="44"/>
        <end position="130"/>
    </location>
</feature>
<evidence type="ECO:0000256" key="3">
    <source>
        <dbReference type="SAM" id="MobiDB-lite"/>
    </source>
</evidence>
<comment type="caution">
    <text evidence="6">The sequence shown here is derived from an EMBL/GenBank/DDBJ whole genome shotgun (WGS) entry which is preliminary data.</text>
</comment>